<reference evidence="1" key="1">
    <citation type="journal article" date="2014" name="Front. Microbiol.">
        <title>High frequency of phylogenetically diverse reductive dehalogenase-homologous genes in deep subseafloor sedimentary metagenomes.</title>
        <authorList>
            <person name="Kawai M."/>
            <person name="Futagami T."/>
            <person name="Toyoda A."/>
            <person name="Takaki Y."/>
            <person name="Nishi S."/>
            <person name="Hori S."/>
            <person name="Arai W."/>
            <person name="Tsubouchi T."/>
            <person name="Morono Y."/>
            <person name="Uchiyama I."/>
            <person name="Ito T."/>
            <person name="Fujiyama A."/>
            <person name="Inagaki F."/>
            <person name="Takami H."/>
        </authorList>
    </citation>
    <scope>NUCLEOTIDE SEQUENCE</scope>
    <source>
        <strain evidence="1">Expedition CK06-06</strain>
    </source>
</reference>
<sequence>CEYNSIKGKMYFHLDLTVPAPVGFTYGFNLYFYILEDMGRPLYLNMGWLLGYRKATYIFEDDYISTATATLEIGFNPEALAEVIGTKFFMLEVDDYNKNNPEVFKYNLDSKTSFNINNVLAKIPNTSEPFAIIFEDSSDRVFKARKYFGPVRISKLHIRLLDENGRLIDLNNTEIFISLEIETLEVPYKNMIYQ</sequence>
<accession>X0THA6</accession>
<organism evidence="1">
    <name type="scientific">marine sediment metagenome</name>
    <dbReference type="NCBI Taxonomy" id="412755"/>
    <lineage>
        <taxon>unclassified sequences</taxon>
        <taxon>metagenomes</taxon>
        <taxon>ecological metagenomes</taxon>
    </lineage>
</organism>
<gene>
    <name evidence="1" type="ORF">S01H1_31767</name>
</gene>
<protein>
    <submittedName>
        <fullName evidence="1">Uncharacterized protein</fullName>
    </submittedName>
</protein>
<dbReference type="EMBL" id="BARS01019622">
    <property type="protein sequence ID" value="GAF92938.1"/>
    <property type="molecule type" value="Genomic_DNA"/>
</dbReference>
<feature type="non-terminal residue" evidence="1">
    <location>
        <position position="1"/>
    </location>
</feature>
<evidence type="ECO:0000313" key="1">
    <source>
        <dbReference type="EMBL" id="GAF92938.1"/>
    </source>
</evidence>
<dbReference type="AlphaFoldDB" id="X0THA6"/>
<proteinExistence type="predicted"/>
<comment type="caution">
    <text evidence="1">The sequence shown here is derived from an EMBL/GenBank/DDBJ whole genome shotgun (WGS) entry which is preliminary data.</text>
</comment>
<name>X0THA6_9ZZZZ</name>